<dbReference type="AlphaFoldDB" id="A0A178M4L5"/>
<evidence type="ECO:0008006" key="3">
    <source>
        <dbReference type="Google" id="ProtNLM"/>
    </source>
</evidence>
<accession>A0A178M4L5</accession>
<dbReference type="STRING" id="1707952.A6A03_17965"/>
<dbReference type="EMBL" id="LWQS01000076">
    <property type="protein sequence ID" value="OAN43681.1"/>
    <property type="molecule type" value="Genomic_DNA"/>
</dbReference>
<keyword evidence="2" id="KW-1185">Reference proteome</keyword>
<dbReference type="RefSeq" id="WP_066789989.1">
    <property type="nucleotide sequence ID" value="NZ_LWQS01000076.1"/>
</dbReference>
<protein>
    <recommendedName>
        <fullName evidence="3">DUF697 domain-containing protein</fullName>
    </recommendedName>
</protein>
<gene>
    <name evidence="1" type="ORF">A6A03_17965</name>
</gene>
<evidence type="ECO:0000313" key="1">
    <source>
        <dbReference type="EMBL" id="OAN43681.1"/>
    </source>
</evidence>
<comment type="caution">
    <text evidence="1">The sequence shown here is derived from an EMBL/GenBank/DDBJ whole genome shotgun (WGS) entry which is preliminary data.</text>
</comment>
<organism evidence="1 2">
    <name type="scientific">Chloroflexus islandicus</name>
    <dbReference type="NCBI Taxonomy" id="1707952"/>
    <lineage>
        <taxon>Bacteria</taxon>
        <taxon>Bacillati</taxon>
        <taxon>Chloroflexota</taxon>
        <taxon>Chloroflexia</taxon>
        <taxon>Chloroflexales</taxon>
        <taxon>Chloroflexineae</taxon>
        <taxon>Chloroflexaceae</taxon>
        <taxon>Chloroflexus</taxon>
    </lineage>
</organism>
<sequence>MANWNDLSVAFNTLREIDIAAIRAEAERPLAIVCVGSPRVCQTIAARLESGPQRYGTTGPSPIQLASLTTIIPDELRGIDLIVLGLDRNTRLSARELATIDRLAALALPTVVVVWGTALPADAGPLHPRVAHARLLVVPDPDAPEVDAQLAEAVLDRLPGELHLAAARRLPGLRAAVARQLINSVSFTNATYVLATALPSQIPIFNVPFAAADILVLTKNQAILVYRLSLAYGAPPDIRERLREVLPVIGGAFIWRQLARALVGLIPIWGVAPKVAIAYAGTYTTGMAAWRWFAEGEIVDQARLKELGSEALALGRARAAELIAAARSGSSQHMNRWRRLWEGIKARFRRPRKPLD</sequence>
<evidence type="ECO:0000313" key="2">
    <source>
        <dbReference type="Proteomes" id="UP000078287"/>
    </source>
</evidence>
<dbReference type="Proteomes" id="UP000078287">
    <property type="component" value="Unassembled WGS sequence"/>
</dbReference>
<reference evidence="1 2" key="1">
    <citation type="submission" date="2016-04" db="EMBL/GenBank/DDBJ databases">
        <title>Chloroflexus islandicus sp. nov., a thermophilic filamentous anoxygenic phototrophic bacterium from geyser Strokkur (Iceland).</title>
        <authorList>
            <person name="Gaisin V.A."/>
            <person name="Kalashnikov A.M."/>
            <person name="Sukhacheva M.V."/>
            <person name="Grouzdev D.S."/>
            <person name="Ivanov T.M."/>
            <person name="Kuznetsov B."/>
            <person name="Gorlenko V.M."/>
        </authorList>
    </citation>
    <scope>NUCLEOTIDE SEQUENCE [LARGE SCALE GENOMIC DNA]</scope>
    <source>
        <strain evidence="2">isl-2</strain>
    </source>
</reference>
<dbReference type="OrthoDB" id="9814531at2"/>
<name>A0A178M4L5_9CHLR</name>
<proteinExistence type="predicted"/>